<evidence type="ECO:0000256" key="6">
    <source>
        <dbReference type="ARBA" id="ARBA00023004"/>
    </source>
</evidence>
<keyword evidence="3" id="KW-0479">Metal-binding</keyword>
<dbReference type="SUPFAM" id="SSF46548">
    <property type="entry name" value="alpha-helical ferredoxin"/>
    <property type="match status" value="1"/>
</dbReference>
<evidence type="ECO:0000256" key="1">
    <source>
        <dbReference type="ARBA" id="ARBA00022448"/>
    </source>
</evidence>
<reference evidence="9 10" key="1">
    <citation type="journal article" date="2016" name="Int. J. Syst. Evol. Microbiol.">
        <title>Peptococcus simiae sp. nov., isolated from rhesus macaque faeces and emended description of the genus Peptococcus.</title>
        <authorList>
            <person name="Shkoporov A.N."/>
            <person name="Efimov B.A."/>
            <person name="Kondova I."/>
            <person name="Ouwerling B."/>
            <person name="Chaplin A.V."/>
            <person name="Shcherbakova V.A."/>
            <person name="Langermans J.A.M."/>
        </authorList>
    </citation>
    <scope>NUCLEOTIDE SEQUENCE [LARGE SCALE GENOMIC DNA]</scope>
    <source>
        <strain evidence="9 10">M108</strain>
    </source>
</reference>
<dbReference type="PROSITE" id="PS51379">
    <property type="entry name" value="4FE4S_FER_2"/>
    <property type="match status" value="1"/>
</dbReference>
<feature type="domain" description="4Fe-4S ferredoxin-type" evidence="8">
    <location>
        <begin position="302"/>
        <end position="333"/>
    </location>
</feature>
<accession>A0ABW9GVR5</accession>
<keyword evidence="1" id="KW-0813">Transport</keyword>
<dbReference type="PROSITE" id="PS00198">
    <property type="entry name" value="4FE4S_FER_1"/>
    <property type="match status" value="1"/>
</dbReference>
<dbReference type="SUPFAM" id="SSF100950">
    <property type="entry name" value="NagB/RpiA/CoA transferase-like"/>
    <property type="match status" value="1"/>
</dbReference>
<evidence type="ECO:0000313" key="9">
    <source>
        <dbReference type="EMBL" id="MFM9412840.1"/>
    </source>
</evidence>
<dbReference type="Pfam" id="PF02589">
    <property type="entry name" value="LUD_dom"/>
    <property type="match status" value="1"/>
</dbReference>
<evidence type="ECO:0000256" key="5">
    <source>
        <dbReference type="ARBA" id="ARBA00022982"/>
    </source>
</evidence>
<organism evidence="9 10">
    <name type="scientific">Peptococcus simiae</name>
    <dbReference type="NCBI Taxonomy" id="1643805"/>
    <lineage>
        <taxon>Bacteria</taxon>
        <taxon>Bacillati</taxon>
        <taxon>Bacillota</taxon>
        <taxon>Clostridia</taxon>
        <taxon>Eubacteriales</taxon>
        <taxon>Peptococcaceae</taxon>
        <taxon>Peptococcus</taxon>
    </lineage>
</organism>
<dbReference type="Proteomes" id="UP001631949">
    <property type="component" value="Unassembled WGS sequence"/>
</dbReference>
<keyword evidence="10" id="KW-1185">Reference proteome</keyword>
<dbReference type="PANTHER" id="PTHR47153:SF2">
    <property type="entry name" value="LACTATE UTILIZATION PROTEIN B"/>
    <property type="match status" value="1"/>
</dbReference>
<dbReference type="Pfam" id="PF13183">
    <property type="entry name" value="Fer4_8"/>
    <property type="match status" value="1"/>
</dbReference>
<dbReference type="NCBIfam" id="TIGR00273">
    <property type="entry name" value="LutB/LldF family L-lactate oxidation iron-sulfur protein"/>
    <property type="match status" value="1"/>
</dbReference>
<dbReference type="RefSeq" id="WP_408976471.1">
    <property type="nucleotide sequence ID" value="NZ_JBJUVG010000001.1"/>
</dbReference>
<dbReference type="PANTHER" id="PTHR47153">
    <property type="entry name" value="LACTATE UTILIZATION PROTEIN B"/>
    <property type="match status" value="1"/>
</dbReference>
<evidence type="ECO:0000256" key="2">
    <source>
        <dbReference type="ARBA" id="ARBA00022485"/>
    </source>
</evidence>
<dbReference type="InterPro" id="IPR017900">
    <property type="entry name" value="4Fe4S_Fe_S_CS"/>
</dbReference>
<keyword evidence="6" id="KW-0408">Iron</keyword>
<protein>
    <submittedName>
        <fullName evidence="9">LutB/LldF family L-lactate oxidation iron-sulfur protein</fullName>
    </submittedName>
</protein>
<dbReference type="InterPro" id="IPR024185">
    <property type="entry name" value="FTHF_cligase-like_sf"/>
</dbReference>
<evidence type="ECO:0000256" key="4">
    <source>
        <dbReference type="ARBA" id="ARBA00022737"/>
    </source>
</evidence>
<keyword evidence="2" id="KW-0004">4Fe-4S</keyword>
<dbReference type="InterPro" id="IPR009051">
    <property type="entry name" value="Helical_ferredxn"/>
</dbReference>
<dbReference type="InterPro" id="IPR037171">
    <property type="entry name" value="NagB/RpiA_transferase-like"/>
</dbReference>
<evidence type="ECO:0000256" key="7">
    <source>
        <dbReference type="ARBA" id="ARBA00023014"/>
    </source>
</evidence>
<dbReference type="InterPro" id="IPR003741">
    <property type="entry name" value="LUD_dom"/>
</dbReference>
<dbReference type="InterPro" id="IPR004452">
    <property type="entry name" value="LutB/LldF"/>
</dbReference>
<dbReference type="InterPro" id="IPR017896">
    <property type="entry name" value="4Fe4S_Fe-S-bd"/>
</dbReference>
<evidence type="ECO:0000259" key="8">
    <source>
        <dbReference type="PROSITE" id="PS51379"/>
    </source>
</evidence>
<sequence>MAIIYDSKPFKERVEGALADDFKHQAIEAAQDMFQGKRVNIVAGVPAWEEFRTQAAEIRDHVLSNLDYYLDQFATNAEKAGAKVYFAKDDKEAVDQAIEIFRQVNAKSCVKSKSMMTEEIGLNHALIDDGVTVYETDLAEMILQLNDWNPPSHIVVPALHRDRYIIKDLFADSGYEGSEDPMELTHFARRYMRDKFLAADVGVTGCNYGIAETGTTTLVTNEGNGRMVTALPKTQVIFMGMERILPNFECLDAIMELFVRASVGSKITSYFSLSTGPKKADEVDGPEEQHIIIIDNGRTDILKGEFREMLRCIRCGACLNICPVYRHITGHGYGSIYPGPMGAVLTPLLVGFENAKYLPFASTLCGACTDHCPVKIPLHEMLLRQRQVIVEEMKLMSPIEGGIFRGAGIGLGNSTIYDLGTKVAAPVMKVLGDGDRLKDNVQIPILRDWTSSRDMDLLKSYKFRDWFKDHQKQKGGRK</sequence>
<dbReference type="EMBL" id="JBJUVG010000001">
    <property type="protein sequence ID" value="MFM9412840.1"/>
    <property type="molecule type" value="Genomic_DNA"/>
</dbReference>
<keyword evidence="4" id="KW-0677">Repeat</keyword>
<name>A0ABW9GVR5_9FIRM</name>
<proteinExistence type="predicted"/>
<evidence type="ECO:0000313" key="10">
    <source>
        <dbReference type="Proteomes" id="UP001631949"/>
    </source>
</evidence>
<keyword evidence="7" id="KW-0411">Iron-sulfur</keyword>
<evidence type="ECO:0000256" key="3">
    <source>
        <dbReference type="ARBA" id="ARBA00022723"/>
    </source>
</evidence>
<dbReference type="Gene3D" id="1.10.1060.10">
    <property type="entry name" value="Alpha-helical ferredoxin"/>
    <property type="match status" value="1"/>
</dbReference>
<comment type="caution">
    <text evidence="9">The sequence shown here is derived from an EMBL/GenBank/DDBJ whole genome shotgun (WGS) entry which is preliminary data.</text>
</comment>
<keyword evidence="5" id="KW-0249">Electron transport</keyword>
<dbReference type="Gene3D" id="3.40.50.10420">
    <property type="entry name" value="NagB/RpiA/CoA transferase-like"/>
    <property type="match status" value="1"/>
</dbReference>
<gene>
    <name evidence="9" type="ORF">ACKQTC_00370</name>
</gene>